<dbReference type="NCBIfam" id="TIGR02532">
    <property type="entry name" value="IV_pilin_GFxxxE"/>
    <property type="match status" value="1"/>
</dbReference>
<dbReference type="InterPro" id="IPR045584">
    <property type="entry name" value="Pilin-like"/>
</dbReference>
<dbReference type="AlphaFoldDB" id="A0AAU7CI78"/>
<dbReference type="SUPFAM" id="SSF54523">
    <property type="entry name" value="Pili subunits"/>
    <property type="match status" value="1"/>
</dbReference>
<protein>
    <submittedName>
        <fullName evidence="2">DUF1559 domain-containing protein</fullName>
    </submittedName>
</protein>
<dbReference type="PANTHER" id="PTHR30093:SF2">
    <property type="entry name" value="TYPE II SECRETION SYSTEM PROTEIN H"/>
    <property type="match status" value="1"/>
</dbReference>
<dbReference type="NCBIfam" id="TIGR04294">
    <property type="entry name" value="pre_pil_HX9DG"/>
    <property type="match status" value="1"/>
</dbReference>
<dbReference type="Gene3D" id="3.30.700.10">
    <property type="entry name" value="Glycoprotein, Type 4 Pilin"/>
    <property type="match status" value="1"/>
</dbReference>
<dbReference type="InterPro" id="IPR011453">
    <property type="entry name" value="DUF1559"/>
</dbReference>
<dbReference type="EMBL" id="CP155447">
    <property type="protein sequence ID" value="XBH04960.1"/>
    <property type="molecule type" value="Genomic_DNA"/>
</dbReference>
<organism evidence="2">
    <name type="scientific">Singulisphaera sp. Ch08</name>
    <dbReference type="NCBI Taxonomy" id="3120278"/>
    <lineage>
        <taxon>Bacteria</taxon>
        <taxon>Pseudomonadati</taxon>
        <taxon>Planctomycetota</taxon>
        <taxon>Planctomycetia</taxon>
        <taxon>Isosphaerales</taxon>
        <taxon>Isosphaeraceae</taxon>
        <taxon>Singulisphaera</taxon>
    </lineage>
</organism>
<evidence type="ECO:0000313" key="2">
    <source>
        <dbReference type="EMBL" id="XBH04960.1"/>
    </source>
</evidence>
<feature type="domain" description="DUF1559" evidence="1">
    <location>
        <begin position="34"/>
        <end position="325"/>
    </location>
</feature>
<proteinExistence type="predicted"/>
<dbReference type="InterPro" id="IPR012902">
    <property type="entry name" value="N_methyl_site"/>
</dbReference>
<dbReference type="RefSeq" id="WP_406697766.1">
    <property type="nucleotide sequence ID" value="NZ_CP155447.1"/>
</dbReference>
<sequence>MTSRSIKRGFTLIELLVVIAIIAVLIALLLPAVQAAREAARRSQCTNNLKQLGLAMHNYLSSNNVFPLGASLAADSPTTQASWNNWGAQALMLPAMEQTALYNAINFNYGCRNASGTTAGPINSTAANSKVAAFLCPSDSNAGQTNLNSYHGSMGTTPANNRTGSSGMFTFRMAYGIESLTDGSSNTIAFSEALASDYASGAIRKPANGVGNAGGDTSTIQQMISAGTNPAAIQAALTACNTAWQAGSNIGIDRGRYWANGIEGYTMFNTIVTPNSKQNGWNYCRLDCCSTAGNAHFTKASSNHSGGVNTLLGDGSVRFIKDSISQVTWWALGTRDGGETISSDSY</sequence>
<name>A0AAU7CI78_9BACT</name>
<accession>A0AAU7CI78</accession>
<reference evidence="2" key="1">
    <citation type="submission" date="2024-05" db="EMBL/GenBank/DDBJ databases">
        <title>Planctomycetes of the genus Singulisphaera possess chitinolytic capabilities.</title>
        <authorList>
            <person name="Ivanova A."/>
        </authorList>
    </citation>
    <scope>NUCLEOTIDE SEQUENCE</scope>
    <source>
        <strain evidence="2">Ch08T</strain>
    </source>
</reference>
<dbReference type="PROSITE" id="PS00409">
    <property type="entry name" value="PROKAR_NTER_METHYL"/>
    <property type="match status" value="1"/>
</dbReference>
<dbReference type="Pfam" id="PF07596">
    <property type="entry name" value="SBP_bac_10"/>
    <property type="match status" value="1"/>
</dbReference>
<dbReference type="InterPro" id="IPR027558">
    <property type="entry name" value="Pre_pil_HX9DG_C"/>
</dbReference>
<evidence type="ECO:0000259" key="1">
    <source>
        <dbReference type="Pfam" id="PF07596"/>
    </source>
</evidence>
<dbReference type="PANTHER" id="PTHR30093">
    <property type="entry name" value="GENERAL SECRETION PATHWAY PROTEIN G"/>
    <property type="match status" value="1"/>
</dbReference>
<gene>
    <name evidence="2" type="ORF">V5E97_02765</name>
</gene>
<dbReference type="Pfam" id="PF07963">
    <property type="entry name" value="N_methyl"/>
    <property type="match status" value="1"/>
</dbReference>